<dbReference type="InterPro" id="IPR036534">
    <property type="entry name" value="GAR_dom_sf"/>
</dbReference>
<evidence type="ECO:0000256" key="3">
    <source>
        <dbReference type="ARBA" id="ARBA00022490"/>
    </source>
</evidence>
<evidence type="ECO:0000256" key="4">
    <source>
        <dbReference type="ARBA" id="ARBA00023212"/>
    </source>
</evidence>
<evidence type="ECO:0000256" key="2">
    <source>
        <dbReference type="ARBA" id="ARBA00007218"/>
    </source>
</evidence>
<feature type="region of interest" description="Disordered" evidence="5">
    <location>
        <begin position="885"/>
        <end position="1005"/>
    </location>
</feature>
<gene>
    <name evidence="7" type="primary">gas2l2</name>
    <name evidence="7" type="ORF">DAT39_011951</name>
</gene>
<evidence type="ECO:0000256" key="1">
    <source>
        <dbReference type="ARBA" id="ARBA00004245"/>
    </source>
</evidence>
<keyword evidence="4" id="KW-0206">Cytoskeleton</keyword>
<dbReference type="AlphaFoldDB" id="A0A8J4WZV9"/>
<comment type="subcellular location">
    <subcellularLocation>
        <location evidence="1">Cytoplasm</location>
        <location evidence="1">Cytoskeleton</location>
    </subcellularLocation>
</comment>
<feature type="compositionally biased region" description="Basic and acidic residues" evidence="5">
    <location>
        <begin position="533"/>
        <end position="549"/>
    </location>
</feature>
<dbReference type="Gene3D" id="3.30.920.20">
    <property type="entry name" value="Gas2-like domain"/>
    <property type="match status" value="1"/>
</dbReference>
<dbReference type="GO" id="GO:0001725">
    <property type="term" value="C:stress fiber"/>
    <property type="evidence" value="ECO:0007669"/>
    <property type="project" value="TreeGrafter"/>
</dbReference>
<dbReference type="GO" id="GO:1904825">
    <property type="term" value="P:protein localization to microtubule plus-end"/>
    <property type="evidence" value="ECO:0007669"/>
    <property type="project" value="TreeGrafter"/>
</dbReference>
<feature type="compositionally biased region" description="Basic and acidic residues" evidence="5">
    <location>
        <begin position="118"/>
        <end position="137"/>
    </location>
</feature>
<comment type="similarity">
    <text evidence="2">Belongs to the FAM98 family.</text>
</comment>
<comment type="caution">
    <text evidence="7">The sequence shown here is derived from an EMBL/GenBank/DDBJ whole genome shotgun (WGS) entry which is preliminary data.</text>
</comment>
<dbReference type="GO" id="GO:0001578">
    <property type="term" value="P:microtubule bundle formation"/>
    <property type="evidence" value="ECO:0007669"/>
    <property type="project" value="TreeGrafter"/>
</dbReference>
<dbReference type="GO" id="GO:0051015">
    <property type="term" value="F:actin filament binding"/>
    <property type="evidence" value="ECO:0007669"/>
    <property type="project" value="TreeGrafter"/>
</dbReference>
<feature type="compositionally biased region" description="Polar residues" evidence="5">
    <location>
        <begin position="926"/>
        <end position="936"/>
    </location>
</feature>
<feature type="compositionally biased region" description="Basic residues" evidence="5">
    <location>
        <begin position="966"/>
        <end position="977"/>
    </location>
</feature>
<dbReference type="EMBL" id="QNUK01000203">
    <property type="protein sequence ID" value="KAF5898337.1"/>
    <property type="molecule type" value="Genomic_DNA"/>
</dbReference>
<proteinExistence type="inferred from homology"/>
<dbReference type="GO" id="GO:0031110">
    <property type="term" value="P:regulation of microtubule polymerization or depolymerization"/>
    <property type="evidence" value="ECO:0007669"/>
    <property type="project" value="TreeGrafter"/>
</dbReference>
<feature type="compositionally biased region" description="Low complexity" evidence="5">
    <location>
        <begin position="550"/>
        <end position="564"/>
    </location>
</feature>
<evidence type="ECO:0000256" key="5">
    <source>
        <dbReference type="SAM" id="MobiDB-lite"/>
    </source>
</evidence>
<feature type="compositionally biased region" description="Polar residues" evidence="5">
    <location>
        <begin position="894"/>
        <end position="904"/>
    </location>
</feature>
<name>A0A8J4WZV9_CLAMG</name>
<evidence type="ECO:0000313" key="8">
    <source>
        <dbReference type="Proteomes" id="UP000727407"/>
    </source>
</evidence>
<organism evidence="7 8">
    <name type="scientific">Clarias magur</name>
    <name type="common">Asian catfish</name>
    <name type="synonym">Macropteronotus magur</name>
    <dbReference type="NCBI Taxonomy" id="1594786"/>
    <lineage>
        <taxon>Eukaryota</taxon>
        <taxon>Metazoa</taxon>
        <taxon>Chordata</taxon>
        <taxon>Craniata</taxon>
        <taxon>Vertebrata</taxon>
        <taxon>Euteleostomi</taxon>
        <taxon>Actinopterygii</taxon>
        <taxon>Neopterygii</taxon>
        <taxon>Teleostei</taxon>
        <taxon>Ostariophysi</taxon>
        <taxon>Siluriformes</taxon>
        <taxon>Clariidae</taxon>
        <taxon>Clarias</taxon>
    </lineage>
</organism>
<dbReference type="GO" id="GO:0051764">
    <property type="term" value="P:actin crosslink formation"/>
    <property type="evidence" value="ECO:0007669"/>
    <property type="project" value="TreeGrafter"/>
</dbReference>
<dbReference type="InterPro" id="IPR003108">
    <property type="entry name" value="GAR_dom"/>
</dbReference>
<dbReference type="GO" id="GO:0005884">
    <property type="term" value="C:actin filament"/>
    <property type="evidence" value="ECO:0007669"/>
    <property type="project" value="TreeGrafter"/>
</dbReference>
<accession>A0A8J4WZV9</accession>
<feature type="region of interest" description="Disordered" evidence="5">
    <location>
        <begin position="666"/>
        <end position="739"/>
    </location>
</feature>
<feature type="region of interest" description="Disordered" evidence="5">
    <location>
        <begin position="110"/>
        <end position="137"/>
    </location>
</feature>
<dbReference type="PANTHER" id="PTHR46756">
    <property type="entry name" value="TRANSGELIN"/>
    <property type="match status" value="1"/>
</dbReference>
<protein>
    <submittedName>
        <fullName evidence="7">GAS2-like protein 2</fullName>
    </submittedName>
</protein>
<dbReference type="GO" id="GO:0035371">
    <property type="term" value="C:microtubule plus-end"/>
    <property type="evidence" value="ECO:0007669"/>
    <property type="project" value="TreeGrafter"/>
</dbReference>
<dbReference type="SUPFAM" id="SSF143575">
    <property type="entry name" value="GAS2 domain-like"/>
    <property type="match status" value="1"/>
</dbReference>
<feature type="region of interest" description="Disordered" evidence="5">
    <location>
        <begin position="501"/>
        <end position="579"/>
    </location>
</feature>
<feature type="domain" description="GAR" evidence="6">
    <location>
        <begin position="377"/>
        <end position="449"/>
    </location>
</feature>
<dbReference type="OrthoDB" id="206130at2759"/>
<dbReference type="GO" id="GO:0005737">
    <property type="term" value="C:cytoplasm"/>
    <property type="evidence" value="ECO:0007669"/>
    <property type="project" value="TreeGrafter"/>
</dbReference>
<dbReference type="Gene3D" id="1.10.418.10">
    <property type="entry name" value="Calponin-like domain"/>
    <property type="match status" value="1"/>
</dbReference>
<keyword evidence="3" id="KW-0963">Cytoplasm</keyword>
<dbReference type="PANTHER" id="PTHR46756:SF21">
    <property type="entry name" value="GAS2-LIKE PROTEIN 2"/>
    <property type="match status" value="1"/>
</dbReference>
<feature type="compositionally biased region" description="Low complexity" evidence="5">
    <location>
        <begin position="906"/>
        <end position="918"/>
    </location>
</feature>
<evidence type="ECO:0000259" key="6">
    <source>
        <dbReference type="PROSITE" id="PS51460"/>
    </source>
</evidence>
<evidence type="ECO:0000313" key="7">
    <source>
        <dbReference type="EMBL" id="KAF5898337.1"/>
    </source>
</evidence>
<dbReference type="InterPro" id="IPR018797">
    <property type="entry name" value="FAM98"/>
</dbReference>
<keyword evidence="8" id="KW-1185">Reference proteome</keyword>
<feature type="compositionally biased region" description="Basic residues" evidence="5">
    <location>
        <begin position="721"/>
        <end position="730"/>
    </location>
</feature>
<dbReference type="InterPro" id="IPR036872">
    <property type="entry name" value="CH_dom_sf"/>
</dbReference>
<sequence>MKREFATVAALKALGYDSDVCVSRCECDELPCPLLSWLVLELRKHCPELQGNSGTILARELKEVLRVMLYPYDTLTTETLTPVHLNRITEFLVSELQAARMLKYRECNPGDFDPLSESGKEQRLERESNPEPQDKTELDDKELMKELTELFQALDMDPASHLSDVCSQVESRIASLPEGKVQEPLLKTNLASTQWSELNQINRSLCKDYECRRQMMIKRFHVTLQSFAWGERGKERSALMSTVPQFASPLLESSVSVALLLAAREDQSRILPVTAGPSTAIHKVLMGSVPDRGGRPGEIEPPMPMFTRRSEGDVLMFETDDLVLRKNEKNVVLCLLEVARRASRFGMAAPVLIQLEEEIEEEIREETSGPAVQRCSINTENVDEMVQYLISRCTCPSQFPMVKISEGKYRVGDSNTIIFVRILRNHVMVRVGGGWDTLEHYLDKHDPCRCTSLSHKLAQRPGTPVHEIKARHCGPDGQATSQISLVLSRVQSPLEPVVWTPSAPTRIQRSEPGLRNSPSPNKLRVPCRQTYSDTKEVMKSTTRTGREPSRVSPSPRLTSSLPRPAHSSTPVRPETQRPSTPLVLQKVYNQTFPPPQQGSDNRLGNNWTKSQIVSKLRQNATPGPKNCQEIQNIPEKPLSARPFQCVTPGQGLATNKNTLLNHQDFQADRNSRKSPGFIRTFSPTKGLMGVISGDGHKRPLASSEDSPRPSVHQGNENRQQKSSHHDRKHHPETTVINVSRSDFNSTIVAPSQPGSVGNAANKCRNPDRSFLFTPPPISPAQEAILYQSLEEEILFNLKQLGMDSDSENEQDSSEPDIPMISPENLHEIRKPFTHDTCSGASYSSPGEANARDAIFEAVIGELSKGMRPLEKVSIDGWVNFSRDLRGEEQERQTNSDSRQLSVSKPSMASSWSSLGSSMDSKDSAEQSKTSEANNCGTGKKEKPHAASTSHRRSLKKPERVPSIYKLKLRPCVRPRRDHRPDKTPTKIPIPLCYRRSPSPGDTQDNLSLQNTANTVYSRKSSQTTAKFSATTCKAGDQEILANQELEFWL</sequence>
<dbReference type="GO" id="GO:0008093">
    <property type="term" value="F:cytoskeletal anchor activity"/>
    <property type="evidence" value="ECO:0007669"/>
    <property type="project" value="TreeGrafter"/>
</dbReference>
<dbReference type="Proteomes" id="UP000727407">
    <property type="component" value="Unassembled WGS sequence"/>
</dbReference>
<dbReference type="GO" id="GO:0008017">
    <property type="term" value="F:microtubule binding"/>
    <property type="evidence" value="ECO:0007669"/>
    <property type="project" value="InterPro"/>
</dbReference>
<dbReference type="SMART" id="SM00243">
    <property type="entry name" value="GAS2"/>
    <property type="match status" value="1"/>
</dbReference>
<dbReference type="PROSITE" id="PS51460">
    <property type="entry name" value="GAR"/>
    <property type="match status" value="1"/>
</dbReference>
<dbReference type="Pfam" id="PF02187">
    <property type="entry name" value="GAS2"/>
    <property type="match status" value="1"/>
</dbReference>
<dbReference type="Pfam" id="PF10239">
    <property type="entry name" value="DUF2465"/>
    <property type="match status" value="1"/>
</dbReference>
<dbReference type="SUPFAM" id="SSF47576">
    <property type="entry name" value="Calponin-homology domain, CH-domain"/>
    <property type="match status" value="1"/>
</dbReference>
<reference evidence="7" key="1">
    <citation type="submission" date="2020-07" db="EMBL/GenBank/DDBJ databases">
        <title>Clarias magur genome sequencing, assembly and annotation.</title>
        <authorList>
            <person name="Kushwaha B."/>
            <person name="Kumar R."/>
            <person name="Das P."/>
            <person name="Joshi C.G."/>
            <person name="Kumar D."/>
            <person name="Nagpure N.S."/>
            <person name="Pandey M."/>
            <person name="Agarwal S."/>
            <person name="Srivastava S."/>
            <person name="Singh M."/>
            <person name="Sahoo L."/>
            <person name="Jayasankar P."/>
            <person name="Meher P.K."/>
            <person name="Koringa P.G."/>
            <person name="Iquebal M.A."/>
            <person name="Das S.P."/>
            <person name="Bit A."/>
            <person name="Patnaik S."/>
            <person name="Patel N."/>
            <person name="Shah T.M."/>
            <person name="Hinsu A."/>
            <person name="Jena J.K."/>
        </authorList>
    </citation>
    <scope>NUCLEOTIDE SEQUENCE</scope>
    <source>
        <strain evidence="7">CIFAMagur01</strain>
        <tissue evidence="7">Testis</tissue>
    </source>
</reference>